<comment type="caution">
    <text evidence="2">The sequence shown here is derived from an EMBL/GenBank/DDBJ whole genome shotgun (WGS) entry which is preliminary data.</text>
</comment>
<dbReference type="Proteomes" id="UP001497480">
    <property type="component" value="Unassembled WGS sequence"/>
</dbReference>
<keyword evidence="1" id="KW-0812">Transmembrane</keyword>
<dbReference type="InterPro" id="IPR038920">
    <property type="entry name" value="At3g05675-like"/>
</dbReference>
<gene>
    <name evidence="2" type="ORF">LLUT_LOCUS13021</name>
</gene>
<evidence type="ECO:0000256" key="1">
    <source>
        <dbReference type="SAM" id="Phobius"/>
    </source>
</evidence>
<dbReference type="PANTHER" id="PTHR31060">
    <property type="entry name" value="OSJNBA0011J08.25 PROTEIN-RELATED"/>
    <property type="match status" value="1"/>
</dbReference>
<evidence type="ECO:0000313" key="2">
    <source>
        <dbReference type="EMBL" id="CAL0311961.1"/>
    </source>
</evidence>
<reference evidence="2 3" key="1">
    <citation type="submission" date="2024-03" db="EMBL/GenBank/DDBJ databases">
        <authorList>
            <person name="Martinez-Hernandez J."/>
        </authorList>
    </citation>
    <scope>NUCLEOTIDE SEQUENCE [LARGE SCALE GENOMIC DNA]</scope>
</reference>
<keyword evidence="1" id="KW-1133">Transmembrane helix</keyword>
<dbReference type="EMBL" id="CAXHTB010000009">
    <property type="protein sequence ID" value="CAL0311961.1"/>
    <property type="molecule type" value="Genomic_DNA"/>
</dbReference>
<evidence type="ECO:0000313" key="3">
    <source>
        <dbReference type="Proteomes" id="UP001497480"/>
    </source>
</evidence>
<protein>
    <submittedName>
        <fullName evidence="2">Uncharacterized protein</fullName>
    </submittedName>
</protein>
<dbReference type="AlphaFoldDB" id="A0AAV1WRB9"/>
<dbReference type="PANTHER" id="PTHR31060:SF4">
    <property type="entry name" value="1,8-CINEOLE SYNTHASE"/>
    <property type="match status" value="1"/>
</dbReference>
<name>A0AAV1WRB9_LUPLU</name>
<feature type="transmembrane region" description="Helical" evidence="1">
    <location>
        <begin position="16"/>
        <end position="37"/>
    </location>
</feature>
<feature type="transmembrane region" description="Helical" evidence="1">
    <location>
        <begin position="49"/>
        <end position="67"/>
    </location>
</feature>
<accession>A0AAV1WRB9</accession>
<organism evidence="2 3">
    <name type="scientific">Lupinus luteus</name>
    <name type="common">European yellow lupine</name>
    <dbReference type="NCBI Taxonomy" id="3873"/>
    <lineage>
        <taxon>Eukaryota</taxon>
        <taxon>Viridiplantae</taxon>
        <taxon>Streptophyta</taxon>
        <taxon>Embryophyta</taxon>
        <taxon>Tracheophyta</taxon>
        <taxon>Spermatophyta</taxon>
        <taxon>Magnoliopsida</taxon>
        <taxon>eudicotyledons</taxon>
        <taxon>Gunneridae</taxon>
        <taxon>Pentapetalae</taxon>
        <taxon>rosids</taxon>
        <taxon>fabids</taxon>
        <taxon>Fabales</taxon>
        <taxon>Fabaceae</taxon>
        <taxon>Papilionoideae</taxon>
        <taxon>50 kb inversion clade</taxon>
        <taxon>genistoids sensu lato</taxon>
        <taxon>core genistoids</taxon>
        <taxon>Genisteae</taxon>
        <taxon>Lupinus</taxon>
    </lineage>
</organism>
<keyword evidence="3" id="KW-1185">Reference proteome</keyword>
<sequence length="369" mass="41525">MGVKESPTDTTTLPPLILRNIIAPFIIYALNCFLFFVHKYQLLETFRGAFLFFLRFVPPSFLHWVLVPPVIKRDKYDSTAQRNDTGIGRALSQLLSIVNDIPVSSRKYEVVRCLAETVIEENHNEGAHALRRVNREVLSSAFERTLNRLEVMVGTGNNRPGESGEPDAGWVNRVFRVSRGVVSGSRWMMRGGGWEGSGVTAEKLAAELVWLAQRMAACGCVEEAVGKWAPASNLGWLALSAEPRLQASLLKLAVFLLKEAKDMSLDETEGSLMKPQWQQVKLKMLQSWLPLLCRASNGTDAPVLSISERSGLEKLLEETIEELEKEEEQEQILSLWLHHFTHSPSSDWPNLHACYARWCAASRNQLLLQ</sequence>
<proteinExistence type="predicted"/>
<keyword evidence="1" id="KW-0472">Membrane</keyword>